<dbReference type="EMBL" id="KZ451922">
    <property type="protein sequence ID" value="PKA61939.1"/>
    <property type="molecule type" value="Genomic_DNA"/>
</dbReference>
<accession>A0A2I0B2B9</accession>
<evidence type="ECO:0000313" key="2">
    <source>
        <dbReference type="Proteomes" id="UP000236161"/>
    </source>
</evidence>
<reference evidence="1 2" key="1">
    <citation type="journal article" date="2017" name="Nature">
        <title>The Apostasia genome and the evolution of orchids.</title>
        <authorList>
            <person name="Zhang G.Q."/>
            <person name="Liu K.W."/>
            <person name="Li Z."/>
            <person name="Lohaus R."/>
            <person name="Hsiao Y.Y."/>
            <person name="Niu S.C."/>
            <person name="Wang J.Y."/>
            <person name="Lin Y.C."/>
            <person name="Xu Q."/>
            <person name="Chen L.J."/>
            <person name="Yoshida K."/>
            <person name="Fujiwara S."/>
            <person name="Wang Z.W."/>
            <person name="Zhang Y.Q."/>
            <person name="Mitsuda N."/>
            <person name="Wang M."/>
            <person name="Liu G.H."/>
            <person name="Pecoraro L."/>
            <person name="Huang H.X."/>
            <person name="Xiao X.J."/>
            <person name="Lin M."/>
            <person name="Wu X.Y."/>
            <person name="Wu W.L."/>
            <person name="Chen Y.Y."/>
            <person name="Chang S.B."/>
            <person name="Sakamoto S."/>
            <person name="Ohme-Takagi M."/>
            <person name="Yagi M."/>
            <person name="Zeng S.J."/>
            <person name="Shen C.Y."/>
            <person name="Yeh C.M."/>
            <person name="Luo Y.B."/>
            <person name="Tsai W.C."/>
            <person name="Van de Peer Y."/>
            <person name="Liu Z.J."/>
        </authorList>
    </citation>
    <scope>NUCLEOTIDE SEQUENCE [LARGE SCALE GENOMIC DNA]</scope>
    <source>
        <strain evidence="2">cv. Shenzhen</strain>
        <tissue evidence="1">Stem</tissue>
    </source>
</reference>
<protein>
    <submittedName>
        <fullName evidence="1">Uncharacterized protein</fullName>
    </submittedName>
</protein>
<organism evidence="1 2">
    <name type="scientific">Apostasia shenzhenica</name>
    <dbReference type="NCBI Taxonomy" id="1088818"/>
    <lineage>
        <taxon>Eukaryota</taxon>
        <taxon>Viridiplantae</taxon>
        <taxon>Streptophyta</taxon>
        <taxon>Embryophyta</taxon>
        <taxon>Tracheophyta</taxon>
        <taxon>Spermatophyta</taxon>
        <taxon>Magnoliopsida</taxon>
        <taxon>Liliopsida</taxon>
        <taxon>Asparagales</taxon>
        <taxon>Orchidaceae</taxon>
        <taxon>Apostasioideae</taxon>
        <taxon>Apostasia</taxon>
    </lineage>
</organism>
<sequence>MFAESYLLAGNIPITEIDSAFEEKQSMENQLAFITDKEEALMNIHFQRELLESNHLFAHHTEGIRVELADKQIIQELQAATEMILTLSAIEEILRILIVRRI</sequence>
<keyword evidence="2" id="KW-1185">Reference proteome</keyword>
<name>A0A2I0B2B9_9ASPA</name>
<evidence type="ECO:0000313" key="1">
    <source>
        <dbReference type="EMBL" id="PKA61939.1"/>
    </source>
</evidence>
<dbReference type="Proteomes" id="UP000236161">
    <property type="component" value="Unassembled WGS sequence"/>
</dbReference>
<proteinExistence type="predicted"/>
<gene>
    <name evidence="1" type="ORF">AXF42_Ash019145</name>
</gene>
<dbReference type="AlphaFoldDB" id="A0A2I0B2B9"/>